<evidence type="ECO:0000313" key="9">
    <source>
        <dbReference type="EMBL" id="MBT1073590.1"/>
    </source>
</evidence>
<accession>A0ABS5UD20</accession>
<name>A0ABS5UD20_9BACT</name>
<dbReference type="InterPro" id="IPR052375">
    <property type="entry name" value="Complex_I_20kDa-like"/>
</dbReference>
<evidence type="ECO:0000256" key="4">
    <source>
        <dbReference type="ARBA" id="ARBA00022485"/>
    </source>
</evidence>
<comment type="cofactor">
    <cofactor evidence="1">
        <name>[4Fe-4S] cluster</name>
        <dbReference type="ChEBI" id="CHEBI:49883"/>
    </cofactor>
</comment>
<feature type="domain" description="4Fe-4S ferredoxin-type" evidence="8">
    <location>
        <begin position="201"/>
        <end position="230"/>
    </location>
</feature>
<evidence type="ECO:0000256" key="7">
    <source>
        <dbReference type="ARBA" id="ARBA00023014"/>
    </source>
</evidence>
<evidence type="ECO:0000256" key="5">
    <source>
        <dbReference type="ARBA" id="ARBA00022723"/>
    </source>
</evidence>
<dbReference type="Pfam" id="PF12838">
    <property type="entry name" value="Fer4_7"/>
    <property type="match status" value="1"/>
</dbReference>
<dbReference type="Gene3D" id="3.30.70.20">
    <property type="match status" value="1"/>
</dbReference>
<dbReference type="SUPFAM" id="SSF54862">
    <property type="entry name" value="4Fe-4S ferredoxins"/>
    <property type="match status" value="1"/>
</dbReference>
<keyword evidence="10" id="KW-1185">Reference proteome</keyword>
<dbReference type="SUPFAM" id="SSF56770">
    <property type="entry name" value="HydA/Nqo6-like"/>
    <property type="match status" value="1"/>
</dbReference>
<dbReference type="InterPro" id="IPR017900">
    <property type="entry name" value="4Fe4S_Fe_S_CS"/>
</dbReference>
<proteinExistence type="inferred from homology"/>
<evidence type="ECO:0000256" key="2">
    <source>
        <dbReference type="ARBA" id="ARBA00009173"/>
    </source>
</evidence>
<dbReference type="PROSITE" id="PS51379">
    <property type="entry name" value="4FE4S_FER_2"/>
    <property type="match status" value="2"/>
</dbReference>
<reference evidence="9 10" key="1">
    <citation type="submission" date="2021-05" db="EMBL/GenBank/DDBJ databases">
        <title>The draft genome of Geobacter chapellei DSM 13688.</title>
        <authorList>
            <person name="Xu Z."/>
            <person name="Masuda Y."/>
            <person name="Itoh H."/>
            <person name="Senoo K."/>
        </authorList>
    </citation>
    <scope>NUCLEOTIDE SEQUENCE [LARGE SCALE GENOMIC DNA]</scope>
    <source>
        <strain evidence="9 10">DSM 13688</strain>
    </source>
</reference>
<organism evidence="9 10">
    <name type="scientific">Pelotalea chapellei</name>
    <dbReference type="NCBI Taxonomy" id="44671"/>
    <lineage>
        <taxon>Bacteria</taxon>
        <taxon>Pseudomonadati</taxon>
        <taxon>Thermodesulfobacteriota</taxon>
        <taxon>Desulfuromonadia</taxon>
        <taxon>Geobacterales</taxon>
        <taxon>Geobacteraceae</taxon>
        <taxon>Pelotalea</taxon>
    </lineage>
</organism>
<evidence type="ECO:0000313" key="10">
    <source>
        <dbReference type="Proteomes" id="UP000784128"/>
    </source>
</evidence>
<sequence length="301" mass="32667">MATAPKNLSEPLLQLYRINAGSCNGCDVELATTATVASFDVERIGCSYTESPAEADIVLVTGPLTVRVREKVLRAYGEVPEPKITVAVGVCPISGGVFRDSYAVDGPVDRYLPVDVNVPGCPPRPQAILAGIEEAVLLWRARRDGVLPPPVASQPHPEKGAVSTGVRGKMDFNPAACVGCRMCEHVCAGGAIRFNEEFTGLRFTLWHNSCVFCGLCRHYCPTGALTVTDEWQLAHRQDQKYHLTTQGIMPYAPCSGCGELLLPVAPELLRVAFRGTGREIDRLKSLCTECRQKQSIGGRRR</sequence>
<evidence type="ECO:0000259" key="8">
    <source>
        <dbReference type="PROSITE" id="PS51379"/>
    </source>
</evidence>
<dbReference type="InterPro" id="IPR006137">
    <property type="entry name" value="NADH_UbQ_OxRdtase-like_20kDa"/>
</dbReference>
<comment type="similarity">
    <text evidence="2">Belongs to the complex I 20 kDa subunit family.</text>
</comment>
<evidence type="ECO:0000256" key="1">
    <source>
        <dbReference type="ARBA" id="ARBA00001966"/>
    </source>
</evidence>
<dbReference type="PROSITE" id="PS00198">
    <property type="entry name" value="4FE4S_FER_1"/>
    <property type="match status" value="1"/>
</dbReference>
<evidence type="ECO:0000256" key="6">
    <source>
        <dbReference type="ARBA" id="ARBA00023004"/>
    </source>
</evidence>
<feature type="domain" description="4Fe-4S ferredoxin-type" evidence="8">
    <location>
        <begin position="168"/>
        <end position="197"/>
    </location>
</feature>
<dbReference type="InterPro" id="IPR017896">
    <property type="entry name" value="4Fe4S_Fe-S-bd"/>
</dbReference>
<dbReference type="Gene3D" id="3.40.50.12280">
    <property type="match status" value="1"/>
</dbReference>
<dbReference type="Gene3D" id="3.30.70.3270">
    <property type="match status" value="1"/>
</dbReference>
<keyword evidence="4" id="KW-0004">4Fe-4S</keyword>
<gene>
    <name evidence="9" type="ORF">KJB30_17555</name>
</gene>
<dbReference type="PANTHER" id="PTHR42989">
    <property type="entry name" value="HYDROGENASE-4 COMPONENT I"/>
    <property type="match status" value="1"/>
</dbReference>
<dbReference type="PANTHER" id="PTHR42989:SF1">
    <property type="entry name" value="FORMATE HYDROGENLYASE SUBUNIT 7-RELATED"/>
    <property type="match status" value="1"/>
</dbReference>
<dbReference type="EMBL" id="JAHDYS010000027">
    <property type="protein sequence ID" value="MBT1073590.1"/>
    <property type="molecule type" value="Genomic_DNA"/>
</dbReference>
<comment type="caution">
    <text evidence="9">The sequence shown here is derived from an EMBL/GenBank/DDBJ whole genome shotgun (WGS) entry which is preliminary data.</text>
</comment>
<evidence type="ECO:0000256" key="3">
    <source>
        <dbReference type="ARBA" id="ARBA00010870"/>
    </source>
</evidence>
<keyword evidence="6" id="KW-0408">Iron</keyword>
<keyword evidence="7" id="KW-0411">Iron-sulfur</keyword>
<protein>
    <submittedName>
        <fullName evidence="9">4Fe-4S dicluster domain-containing protein</fullName>
    </submittedName>
</protein>
<dbReference type="Pfam" id="PF01058">
    <property type="entry name" value="Oxidored_q6"/>
    <property type="match status" value="1"/>
</dbReference>
<dbReference type="Proteomes" id="UP000784128">
    <property type="component" value="Unassembled WGS sequence"/>
</dbReference>
<comment type="similarity">
    <text evidence="3">Belongs to the FrhG family.</text>
</comment>
<keyword evidence="5" id="KW-0479">Metal-binding</keyword>